<organism evidence="13 14">
    <name type="scientific">Xyrichtys novacula</name>
    <name type="common">Pearly razorfish</name>
    <name type="synonym">Hemipteronotus novacula</name>
    <dbReference type="NCBI Taxonomy" id="13765"/>
    <lineage>
        <taxon>Eukaryota</taxon>
        <taxon>Metazoa</taxon>
        <taxon>Chordata</taxon>
        <taxon>Craniata</taxon>
        <taxon>Vertebrata</taxon>
        <taxon>Euteleostomi</taxon>
        <taxon>Actinopterygii</taxon>
        <taxon>Neopterygii</taxon>
        <taxon>Teleostei</taxon>
        <taxon>Neoteleostei</taxon>
        <taxon>Acanthomorphata</taxon>
        <taxon>Eupercaria</taxon>
        <taxon>Labriformes</taxon>
        <taxon>Labridae</taxon>
        <taxon>Xyrichtys</taxon>
    </lineage>
</organism>
<keyword evidence="8" id="KW-0044">Antibiotic</keyword>
<feature type="transmembrane region" description="Helical" evidence="10">
    <location>
        <begin position="303"/>
        <end position="325"/>
    </location>
</feature>
<dbReference type="InterPro" id="IPR042307">
    <property type="entry name" value="Reeler_sf"/>
</dbReference>
<feature type="transmembrane region" description="Helical" evidence="10">
    <location>
        <begin position="394"/>
        <end position="417"/>
    </location>
</feature>
<protein>
    <submittedName>
        <fullName evidence="13">Uncharacterized protein LOC117806328</fullName>
    </submittedName>
</protein>
<dbReference type="Proteomes" id="UP001178508">
    <property type="component" value="Chromosome 7"/>
</dbReference>
<dbReference type="InterPro" id="IPR002861">
    <property type="entry name" value="Reeler_dom"/>
</dbReference>
<dbReference type="GO" id="GO:0042742">
    <property type="term" value="P:defense response to bacterium"/>
    <property type="evidence" value="ECO:0007669"/>
    <property type="project" value="UniProtKB-KW"/>
</dbReference>
<dbReference type="InterPro" id="IPR051237">
    <property type="entry name" value="Ferric-chelate_Red/DefProt"/>
</dbReference>
<keyword evidence="10" id="KW-0812">Transmembrane</keyword>
<comment type="similarity">
    <text evidence="2">Belongs to the insect defense protein family.</text>
</comment>
<evidence type="ECO:0000256" key="9">
    <source>
        <dbReference type="SAM" id="MobiDB-lite"/>
    </source>
</evidence>
<evidence type="ECO:0000256" key="5">
    <source>
        <dbReference type="ARBA" id="ARBA00022588"/>
    </source>
</evidence>
<dbReference type="CDD" id="cd08544">
    <property type="entry name" value="Reeler"/>
    <property type="match status" value="1"/>
</dbReference>
<evidence type="ECO:0000313" key="14">
    <source>
        <dbReference type="Proteomes" id="UP001178508"/>
    </source>
</evidence>
<feature type="compositionally biased region" description="Low complexity" evidence="9">
    <location>
        <begin position="159"/>
        <end position="176"/>
    </location>
</feature>
<proteinExistence type="inferred from homology"/>
<dbReference type="GO" id="GO:0045087">
    <property type="term" value="P:innate immune response"/>
    <property type="evidence" value="ECO:0007669"/>
    <property type="project" value="UniProtKB-KW"/>
</dbReference>
<evidence type="ECO:0000256" key="11">
    <source>
        <dbReference type="SAM" id="SignalP"/>
    </source>
</evidence>
<keyword evidence="7" id="KW-0391">Immunity</keyword>
<evidence type="ECO:0000256" key="1">
    <source>
        <dbReference type="ARBA" id="ARBA00004613"/>
    </source>
</evidence>
<evidence type="ECO:0000256" key="2">
    <source>
        <dbReference type="ARBA" id="ARBA00008501"/>
    </source>
</evidence>
<dbReference type="Pfam" id="PF02014">
    <property type="entry name" value="Reeler"/>
    <property type="match status" value="1"/>
</dbReference>
<evidence type="ECO:0000313" key="13">
    <source>
        <dbReference type="EMBL" id="CAJ1060416.1"/>
    </source>
</evidence>
<keyword evidence="4" id="KW-0929">Antimicrobial</keyword>
<feature type="region of interest" description="Disordered" evidence="9">
    <location>
        <begin position="159"/>
        <end position="193"/>
    </location>
</feature>
<evidence type="ECO:0000256" key="10">
    <source>
        <dbReference type="SAM" id="Phobius"/>
    </source>
</evidence>
<feature type="transmembrane region" description="Helical" evidence="10">
    <location>
        <begin position="267"/>
        <end position="291"/>
    </location>
</feature>
<keyword evidence="3" id="KW-0964">Secreted</keyword>
<dbReference type="GO" id="GO:0005576">
    <property type="term" value="C:extracellular region"/>
    <property type="evidence" value="ECO:0007669"/>
    <property type="project" value="UniProtKB-SubCell"/>
</dbReference>
<feature type="signal peptide" evidence="11">
    <location>
        <begin position="1"/>
        <end position="17"/>
    </location>
</feature>
<reference evidence="13" key="1">
    <citation type="submission" date="2023-08" db="EMBL/GenBank/DDBJ databases">
        <authorList>
            <person name="Alioto T."/>
            <person name="Alioto T."/>
            <person name="Gomez Garrido J."/>
        </authorList>
    </citation>
    <scope>NUCLEOTIDE SEQUENCE</scope>
</reference>
<evidence type="ECO:0000259" key="12">
    <source>
        <dbReference type="PROSITE" id="PS51019"/>
    </source>
</evidence>
<evidence type="ECO:0000256" key="8">
    <source>
        <dbReference type="ARBA" id="ARBA00023022"/>
    </source>
</evidence>
<dbReference type="GO" id="GO:0016020">
    <property type="term" value="C:membrane"/>
    <property type="evidence" value="ECO:0007669"/>
    <property type="project" value="TreeGrafter"/>
</dbReference>
<feature type="transmembrane region" description="Helical" evidence="10">
    <location>
        <begin position="337"/>
        <end position="362"/>
    </location>
</feature>
<evidence type="ECO:0000256" key="3">
    <source>
        <dbReference type="ARBA" id="ARBA00022525"/>
    </source>
</evidence>
<keyword evidence="14" id="KW-1185">Reference proteome</keyword>
<feature type="compositionally biased region" description="Polar residues" evidence="9">
    <location>
        <begin position="177"/>
        <end position="186"/>
    </location>
</feature>
<sequence>MWLWIITGLNIIVRVRGFSSGGFPQSCGTMLPQHGVGPTVTDAPFEISYVQGNEGDPFTVTLRSTDGGRFLGFMLEAREEGGPAVGRFSGVDGNPVFLLNCDGLTASAISQRNSQPKTTHQVKWMPPERLPDRDISFRATFLRSFVTYWVNVTKTLDSTTTTTPSTTAQKTTPVTTEHMSTSSTGVPTPTPTPPPPHCPFEIVILMVVCSVLLVTKMEMSNIIANSVTKSPVSRLLNRMSKISFLVFCGALEISALVLGIVKDCSSTALIALLCVAITLTVLEIVISSLPLGPSHELKGICEIFAKVCSVIHEAFILAVIYVCYLESAGTRGNRKNIWPLWVLIAYTVWILLFVVWVFIFTVHKHAILRRRKRVSSMNAAQRGQRREMRSPEPVMIVNVVSVIFILGTVALAVALIVGKLQHSGM</sequence>
<feature type="transmembrane region" description="Helical" evidence="10">
    <location>
        <begin position="244"/>
        <end position="261"/>
    </location>
</feature>
<dbReference type="PROSITE" id="PS51019">
    <property type="entry name" value="REELIN"/>
    <property type="match status" value="1"/>
</dbReference>
<evidence type="ECO:0000256" key="6">
    <source>
        <dbReference type="ARBA" id="ARBA00022729"/>
    </source>
</evidence>
<accession>A0AAV1FHG8</accession>
<keyword evidence="10" id="KW-0472">Membrane</keyword>
<feature type="domain" description="Reelin" evidence="12">
    <location>
        <begin position="5"/>
        <end position="173"/>
    </location>
</feature>
<keyword evidence="6 11" id="KW-0732">Signal</keyword>
<dbReference type="AlphaFoldDB" id="A0AAV1FHG8"/>
<evidence type="ECO:0000256" key="4">
    <source>
        <dbReference type="ARBA" id="ARBA00022529"/>
    </source>
</evidence>
<name>A0AAV1FHG8_XYRNO</name>
<dbReference type="Gene3D" id="2.60.40.4060">
    <property type="entry name" value="Reeler domain"/>
    <property type="match status" value="1"/>
</dbReference>
<comment type="subcellular location">
    <subcellularLocation>
        <location evidence="1">Secreted</location>
    </subcellularLocation>
</comment>
<dbReference type="EMBL" id="OY660870">
    <property type="protein sequence ID" value="CAJ1060416.1"/>
    <property type="molecule type" value="Genomic_DNA"/>
</dbReference>
<dbReference type="PANTHER" id="PTHR45828:SF9">
    <property type="entry name" value="CELL WALL INTEGRITY AND STRESS RESPONSE COMPONENT 4-LIKE-RELATED"/>
    <property type="match status" value="1"/>
</dbReference>
<keyword evidence="10" id="KW-1133">Transmembrane helix</keyword>
<keyword evidence="5" id="KW-0399">Innate immunity</keyword>
<evidence type="ECO:0000256" key="7">
    <source>
        <dbReference type="ARBA" id="ARBA00022859"/>
    </source>
</evidence>
<dbReference type="PANTHER" id="PTHR45828">
    <property type="entry name" value="CYTOCHROME B561/FERRIC REDUCTASE TRANSMEMBRANE"/>
    <property type="match status" value="1"/>
</dbReference>
<feature type="chain" id="PRO_5043762931" evidence="11">
    <location>
        <begin position="18"/>
        <end position="425"/>
    </location>
</feature>
<gene>
    <name evidence="13" type="ORF">XNOV1_A026106</name>
</gene>